<gene>
    <name evidence="3" type="ORF">HPB51_019554</name>
</gene>
<keyword evidence="2" id="KW-0472">Membrane</keyword>
<evidence type="ECO:0000256" key="1">
    <source>
        <dbReference type="SAM" id="MobiDB-lite"/>
    </source>
</evidence>
<proteinExistence type="predicted"/>
<feature type="transmembrane region" description="Helical" evidence="2">
    <location>
        <begin position="6"/>
        <end position="31"/>
    </location>
</feature>
<evidence type="ECO:0000256" key="2">
    <source>
        <dbReference type="SAM" id="Phobius"/>
    </source>
</evidence>
<dbReference type="Proteomes" id="UP000821866">
    <property type="component" value="Unassembled WGS sequence"/>
</dbReference>
<reference evidence="3" key="1">
    <citation type="journal article" date="2020" name="Cell">
        <title>Large-Scale Comparative Analyses of Tick Genomes Elucidate Their Genetic Diversity and Vector Capacities.</title>
        <authorList>
            <consortium name="Tick Genome and Microbiome Consortium (TIGMIC)"/>
            <person name="Jia N."/>
            <person name="Wang J."/>
            <person name="Shi W."/>
            <person name="Du L."/>
            <person name="Sun Y."/>
            <person name="Zhan W."/>
            <person name="Jiang J.F."/>
            <person name="Wang Q."/>
            <person name="Zhang B."/>
            <person name="Ji P."/>
            <person name="Bell-Sakyi L."/>
            <person name="Cui X.M."/>
            <person name="Yuan T.T."/>
            <person name="Jiang B.G."/>
            <person name="Yang W.F."/>
            <person name="Lam T.T."/>
            <person name="Chang Q.C."/>
            <person name="Ding S.J."/>
            <person name="Wang X.J."/>
            <person name="Zhu J.G."/>
            <person name="Ruan X.D."/>
            <person name="Zhao L."/>
            <person name="Wei J.T."/>
            <person name="Ye R.Z."/>
            <person name="Que T.C."/>
            <person name="Du C.H."/>
            <person name="Zhou Y.H."/>
            <person name="Cheng J.X."/>
            <person name="Dai P.F."/>
            <person name="Guo W.B."/>
            <person name="Han X.H."/>
            <person name="Huang E.J."/>
            <person name="Li L.F."/>
            <person name="Wei W."/>
            <person name="Gao Y.C."/>
            <person name="Liu J.Z."/>
            <person name="Shao H.Z."/>
            <person name="Wang X."/>
            <person name="Wang C.C."/>
            <person name="Yang T.C."/>
            <person name="Huo Q.B."/>
            <person name="Li W."/>
            <person name="Chen H.Y."/>
            <person name="Chen S.E."/>
            <person name="Zhou L.G."/>
            <person name="Ni X.B."/>
            <person name="Tian J.H."/>
            <person name="Sheng Y."/>
            <person name="Liu T."/>
            <person name="Pan Y.S."/>
            <person name="Xia L.Y."/>
            <person name="Li J."/>
            <person name="Zhao F."/>
            <person name="Cao W.C."/>
        </authorList>
    </citation>
    <scope>NUCLEOTIDE SEQUENCE</scope>
    <source>
        <strain evidence="3">Rmic-2018</strain>
    </source>
</reference>
<keyword evidence="2" id="KW-1133">Transmembrane helix</keyword>
<evidence type="ECO:0000313" key="4">
    <source>
        <dbReference type="Proteomes" id="UP000821866"/>
    </source>
</evidence>
<accession>A0A9J6DVR4</accession>
<comment type="caution">
    <text evidence="3">The sequence shown here is derived from an EMBL/GenBank/DDBJ whole genome shotgun (WGS) entry which is preliminary data.</text>
</comment>
<name>A0A9J6DVR4_RHIMP</name>
<feature type="region of interest" description="Disordered" evidence="1">
    <location>
        <begin position="106"/>
        <end position="130"/>
    </location>
</feature>
<protein>
    <submittedName>
        <fullName evidence="3">Uncharacterized protein</fullName>
    </submittedName>
</protein>
<keyword evidence="4" id="KW-1185">Reference proteome</keyword>
<sequence>MGSLRSLSVCAFHIIIIIINILLSLSLSLLLENERLRKDDSRGVEQQARVVASLRAEVHFLREELTCRTAAVAVTAPVIPPEHVNVDRSVASKQPAYSAQPLSKILSSSNSPQADADTSERVSVMPATASSAAGERKKKLALFRAMKTSTISVAQRPQRPRRPKSFFVTKLSRDTSAADIKKHIASLDLSSISCRRLQTKFQSYSSFYIELDEQTLQRLNDPSMWPLGCLFMSFRGELREDLLHPSEFVTGIENAV</sequence>
<dbReference type="AlphaFoldDB" id="A0A9J6DVR4"/>
<dbReference type="EMBL" id="JABSTU010000007">
    <property type="protein sequence ID" value="KAH8026315.1"/>
    <property type="molecule type" value="Genomic_DNA"/>
</dbReference>
<keyword evidence="2" id="KW-0812">Transmembrane</keyword>
<organism evidence="3 4">
    <name type="scientific">Rhipicephalus microplus</name>
    <name type="common">Cattle tick</name>
    <name type="synonym">Boophilus microplus</name>
    <dbReference type="NCBI Taxonomy" id="6941"/>
    <lineage>
        <taxon>Eukaryota</taxon>
        <taxon>Metazoa</taxon>
        <taxon>Ecdysozoa</taxon>
        <taxon>Arthropoda</taxon>
        <taxon>Chelicerata</taxon>
        <taxon>Arachnida</taxon>
        <taxon>Acari</taxon>
        <taxon>Parasitiformes</taxon>
        <taxon>Ixodida</taxon>
        <taxon>Ixodoidea</taxon>
        <taxon>Ixodidae</taxon>
        <taxon>Rhipicephalinae</taxon>
        <taxon>Rhipicephalus</taxon>
        <taxon>Boophilus</taxon>
    </lineage>
</organism>
<evidence type="ECO:0000313" key="3">
    <source>
        <dbReference type="EMBL" id="KAH8026315.1"/>
    </source>
</evidence>
<reference evidence="3" key="2">
    <citation type="submission" date="2021-09" db="EMBL/GenBank/DDBJ databases">
        <authorList>
            <person name="Jia N."/>
            <person name="Wang J."/>
            <person name="Shi W."/>
            <person name="Du L."/>
            <person name="Sun Y."/>
            <person name="Zhan W."/>
            <person name="Jiang J."/>
            <person name="Wang Q."/>
            <person name="Zhang B."/>
            <person name="Ji P."/>
            <person name="Sakyi L.B."/>
            <person name="Cui X."/>
            <person name="Yuan T."/>
            <person name="Jiang B."/>
            <person name="Yang W."/>
            <person name="Lam T.T.-Y."/>
            <person name="Chang Q."/>
            <person name="Ding S."/>
            <person name="Wang X."/>
            <person name="Zhu J."/>
            <person name="Ruan X."/>
            <person name="Zhao L."/>
            <person name="Wei J."/>
            <person name="Que T."/>
            <person name="Du C."/>
            <person name="Cheng J."/>
            <person name="Dai P."/>
            <person name="Han X."/>
            <person name="Huang E."/>
            <person name="Gao Y."/>
            <person name="Liu J."/>
            <person name="Shao H."/>
            <person name="Ye R."/>
            <person name="Li L."/>
            <person name="Wei W."/>
            <person name="Wang X."/>
            <person name="Wang C."/>
            <person name="Huo Q."/>
            <person name="Li W."/>
            <person name="Guo W."/>
            <person name="Chen H."/>
            <person name="Chen S."/>
            <person name="Zhou L."/>
            <person name="Zhou L."/>
            <person name="Ni X."/>
            <person name="Tian J."/>
            <person name="Zhou Y."/>
            <person name="Sheng Y."/>
            <person name="Liu T."/>
            <person name="Pan Y."/>
            <person name="Xia L."/>
            <person name="Li J."/>
            <person name="Zhao F."/>
            <person name="Cao W."/>
        </authorList>
    </citation>
    <scope>NUCLEOTIDE SEQUENCE</scope>
    <source>
        <strain evidence="3">Rmic-2018</strain>
        <tissue evidence="3">Larvae</tissue>
    </source>
</reference>